<keyword evidence="3" id="KW-1185">Reference proteome</keyword>
<comment type="caution">
    <text evidence="2">The sequence shown here is derived from an EMBL/GenBank/DDBJ whole genome shotgun (WGS) entry which is preliminary data.</text>
</comment>
<keyword evidence="1" id="KW-0812">Transmembrane</keyword>
<organism evidence="2 3">
    <name type="scientific">Meganyctiphanes norvegica</name>
    <name type="common">Northern krill</name>
    <name type="synonym">Thysanopoda norvegica</name>
    <dbReference type="NCBI Taxonomy" id="48144"/>
    <lineage>
        <taxon>Eukaryota</taxon>
        <taxon>Metazoa</taxon>
        <taxon>Ecdysozoa</taxon>
        <taxon>Arthropoda</taxon>
        <taxon>Crustacea</taxon>
        <taxon>Multicrustacea</taxon>
        <taxon>Malacostraca</taxon>
        <taxon>Eumalacostraca</taxon>
        <taxon>Eucarida</taxon>
        <taxon>Euphausiacea</taxon>
        <taxon>Euphausiidae</taxon>
        <taxon>Meganyctiphanes</taxon>
    </lineage>
</organism>
<reference evidence="2 3" key="1">
    <citation type="submission" date="2024-05" db="EMBL/GenBank/DDBJ databases">
        <authorList>
            <person name="Wallberg A."/>
        </authorList>
    </citation>
    <scope>NUCLEOTIDE SEQUENCE [LARGE SCALE GENOMIC DNA]</scope>
</reference>
<evidence type="ECO:0000313" key="3">
    <source>
        <dbReference type="Proteomes" id="UP001497623"/>
    </source>
</evidence>
<dbReference type="Proteomes" id="UP001497623">
    <property type="component" value="Unassembled WGS sequence"/>
</dbReference>
<keyword evidence="1" id="KW-0472">Membrane</keyword>
<gene>
    <name evidence="2" type="ORF">MNOR_LOCUS19035</name>
</gene>
<feature type="non-terminal residue" evidence="2">
    <location>
        <position position="1"/>
    </location>
</feature>
<accession>A0AAV2R3H6</accession>
<evidence type="ECO:0000256" key="1">
    <source>
        <dbReference type="SAM" id="Phobius"/>
    </source>
</evidence>
<evidence type="ECO:0000313" key="2">
    <source>
        <dbReference type="EMBL" id="CAL4109075.1"/>
    </source>
</evidence>
<name>A0AAV2R3H6_MEGNR</name>
<feature type="transmembrane region" description="Helical" evidence="1">
    <location>
        <begin position="17"/>
        <end position="37"/>
    </location>
</feature>
<keyword evidence="1" id="KW-1133">Transmembrane helix</keyword>
<protein>
    <submittedName>
        <fullName evidence="2">Uncharacterized protein</fullName>
    </submittedName>
</protein>
<dbReference type="EMBL" id="CAXKWB010013916">
    <property type="protein sequence ID" value="CAL4109075.1"/>
    <property type="molecule type" value="Genomic_DNA"/>
</dbReference>
<dbReference type="AlphaFoldDB" id="A0AAV2R3H6"/>
<sequence>STAAATTATVTLGVANLAVAAVGGAAALIGIAGLLAAKGGSRKRRAIVVPDNGFSSDALQILFSSAAALDSDTNCGLRLVCELAATPADQLAADERLIMSLFGAQELVSIDSVNGAIAPFQLSVFLGRQSQDASACSNTYSKCQYNSNQIMDILRKNGNGQI</sequence>
<proteinExistence type="predicted"/>